<proteinExistence type="inferred from homology"/>
<accession>A0ABM0K2Q8</accession>
<feature type="compositionally biased region" description="Acidic residues" evidence="8">
    <location>
        <begin position="513"/>
        <end position="523"/>
    </location>
</feature>
<dbReference type="Pfam" id="PF00328">
    <property type="entry name" value="His_Phos_2"/>
    <property type="match status" value="1"/>
</dbReference>
<dbReference type="PANTHER" id="PTHR11567">
    <property type="entry name" value="ACID PHOSPHATASE-RELATED"/>
    <property type="match status" value="1"/>
</dbReference>
<dbReference type="Gene3D" id="3.40.50.1240">
    <property type="entry name" value="Phosphoglycerate mutase-like"/>
    <property type="match status" value="1"/>
</dbReference>
<name>A0ABM0K2Q8_APLCA</name>
<evidence type="ECO:0000256" key="8">
    <source>
        <dbReference type="SAM" id="MobiDB-lite"/>
    </source>
</evidence>
<feature type="transmembrane region" description="Helical" evidence="9">
    <location>
        <begin position="12"/>
        <end position="36"/>
    </location>
</feature>
<dbReference type="InterPro" id="IPR050645">
    <property type="entry name" value="Histidine_acid_phosphatase"/>
</dbReference>
<evidence type="ECO:0000313" key="11">
    <source>
        <dbReference type="RefSeq" id="XP_005107401.2"/>
    </source>
</evidence>
<evidence type="ECO:0000313" key="10">
    <source>
        <dbReference type="Proteomes" id="UP000694888"/>
    </source>
</evidence>
<organism evidence="10 11">
    <name type="scientific">Aplysia californica</name>
    <name type="common">California sea hare</name>
    <dbReference type="NCBI Taxonomy" id="6500"/>
    <lineage>
        <taxon>Eukaryota</taxon>
        <taxon>Metazoa</taxon>
        <taxon>Spiralia</taxon>
        <taxon>Lophotrochozoa</taxon>
        <taxon>Mollusca</taxon>
        <taxon>Gastropoda</taxon>
        <taxon>Heterobranchia</taxon>
        <taxon>Euthyneura</taxon>
        <taxon>Tectipleura</taxon>
        <taxon>Aplysiida</taxon>
        <taxon>Aplysioidea</taxon>
        <taxon>Aplysiidae</taxon>
        <taxon>Aplysia</taxon>
    </lineage>
</organism>
<dbReference type="EC" id="3.1.3.2" evidence="3"/>
<keyword evidence="7" id="KW-0325">Glycoprotein</keyword>
<keyword evidence="5" id="KW-0378">Hydrolase</keyword>
<feature type="compositionally biased region" description="Basic and acidic residues" evidence="8">
    <location>
        <begin position="524"/>
        <end position="539"/>
    </location>
</feature>
<keyword evidence="6" id="KW-1015">Disulfide bond</keyword>
<evidence type="ECO:0000256" key="1">
    <source>
        <dbReference type="ARBA" id="ARBA00000032"/>
    </source>
</evidence>
<feature type="region of interest" description="Disordered" evidence="8">
    <location>
        <begin position="496"/>
        <end position="545"/>
    </location>
</feature>
<evidence type="ECO:0000256" key="3">
    <source>
        <dbReference type="ARBA" id="ARBA00012646"/>
    </source>
</evidence>
<dbReference type="InterPro" id="IPR033379">
    <property type="entry name" value="Acid_Pase_AS"/>
</dbReference>
<evidence type="ECO:0000256" key="4">
    <source>
        <dbReference type="ARBA" id="ARBA00022729"/>
    </source>
</evidence>
<feature type="transmembrane region" description="Helical" evidence="9">
    <location>
        <begin position="437"/>
        <end position="457"/>
    </location>
</feature>
<keyword evidence="10" id="KW-1185">Reference proteome</keyword>
<dbReference type="InterPro" id="IPR029033">
    <property type="entry name" value="His_PPase_superfam"/>
</dbReference>
<comment type="similarity">
    <text evidence="2">Belongs to the histidine acid phosphatase family.</text>
</comment>
<dbReference type="GeneID" id="101858734"/>
<sequence>MRLTICNANEGLCSLLICLQVVYIFVSMFVLGHGMLVHGEKTTDLKLKDANRDRVGLPATSPAPTSTIKPLLDTCSSNSGRESTLELLQIVFRHGDRSPIHSYPNDPNKNAWPQGLGQLTTVGMRQAHAFGSYVRHCYADFVGNTYSSDQVLIRSTSRERTLMTAQCVAAGLFPVIPNGNEDASFPPWSLGTWQPIPVLTTPYGTDKLMHPDHACPYVQALKDGNLATIAMKKNLINNKALMFKLSQHTGMVINTTSLHGLADTVYCQLLHNMTQPQWLTKAVEEQLVKYYLNVPNTAPEVAKYLTGNLLRAITDNMMARADDEGEKLKLYLYSGHDTNVGSLMSLLGFGNGIHVPFLGALIFELHKIEGEHFVRLLYKNDSSLPPFVMKSERCYREFCPLHSFVKAYKDYVMTEEEWGTLCSETKSPGGFVIDDRAIPIMVAVLVALLGLLVFLAFKALQYRQQIRLGPGSEQYALLNEGTDGTSDSETEIYMMEETPEQSSSHRIANGTFDADDEEEEYDDVDKSRKVRGLRDHGNDEMEDEF</sequence>
<dbReference type="InterPro" id="IPR000560">
    <property type="entry name" value="His_Pase_clade-2"/>
</dbReference>
<dbReference type="RefSeq" id="XP_005107401.2">
    <property type="nucleotide sequence ID" value="XM_005107344.3"/>
</dbReference>
<dbReference type="PANTHER" id="PTHR11567:SF211">
    <property type="entry name" value="PROSTATIC ACID PHOSPHATASE"/>
    <property type="match status" value="1"/>
</dbReference>
<evidence type="ECO:0000256" key="6">
    <source>
        <dbReference type="ARBA" id="ARBA00023157"/>
    </source>
</evidence>
<dbReference type="SUPFAM" id="SSF53254">
    <property type="entry name" value="Phosphoglycerate mutase-like"/>
    <property type="match status" value="1"/>
</dbReference>
<keyword evidence="9" id="KW-0472">Membrane</keyword>
<evidence type="ECO:0000256" key="9">
    <source>
        <dbReference type="SAM" id="Phobius"/>
    </source>
</evidence>
<dbReference type="PROSITE" id="PS00616">
    <property type="entry name" value="HIS_ACID_PHOSPHAT_1"/>
    <property type="match status" value="1"/>
</dbReference>
<gene>
    <name evidence="11" type="primary">LOC101858734</name>
</gene>
<protein>
    <recommendedName>
        <fullName evidence="3">acid phosphatase</fullName>
        <ecNumber evidence="3">3.1.3.2</ecNumber>
    </recommendedName>
</protein>
<evidence type="ECO:0000256" key="5">
    <source>
        <dbReference type="ARBA" id="ARBA00022801"/>
    </source>
</evidence>
<evidence type="ECO:0000256" key="2">
    <source>
        <dbReference type="ARBA" id="ARBA00005375"/>
    </source>
</evidence>
<dbReference type="CDD" id="cd07061">
    <property type="entry name" value="HP_HAP_like"/>
    <property type="match status" value="1"/>
</dbReference>
<reference evidence="11" key="1">
    <citation type="submission" date="2025-08" db="UniProtKB">
        <authorList>
            <consortium name="RefSeq"/>
        </authorList>
    </citation>
    <scope>IDENTIFICATION</scope>
</reference>
<dbReference type="Proteomes" id="UP000694888">
    <property type="component" value="Unplaced"/>
</dbReference>
<keyword evidence="4" id="KW-0732">Signal</keyword>
<keyword evidence="9" id="KW-0812">Transmembrane</keyword>
<keyword evidence="9" id="KW-1133">Transmembrane helix</keyword>
<comment type="catalytic activity">
    <reaction evidence="1">
        <text>a phosphate monoester + H2O = an alcohol + phosphate</text>
        <dbReference type="Rhea" id="RHEA:15017"/>
        <dbReference type="ChEBI" id="CHEBI:15377"/>
        <dbReference type="ChEBI" id="CHEBI:30879"/>
        <dbReference type="ChEBI" id="CHEBI:43474"/>
        <dbReference type="ChEBI" id="CHEBI:67140"/>
        <dbReference type="EC" id="3.1.3.2"/>
    </reaction>
</comment>
<evidence type="ECO:0000256" key="7">
    <source>
        <dbReference type="ARBA" id="ARBA00023180"/>
    </source>
</evidence>